<organism evidence="1 2">
    <name type="scientific">Kitasatospora xanthocidica</name>
    <dbReference type="NCBI Taxonomy" id="83382"/>
    <lineage>
        <taxon>Bacteria</taxon>
        <taxon>Bacillati</taxon>
        <taxon>Actinomycetota</taxon>
        <taxon>Actinomycetes</taxon>
        <taxon>Kitasatosporales</taxon>
        <taxon>Streptomycetaceae</taxon>
        <taxon>Kitasatospora</taxon>
    </lineage>
</organism>
<evidence type="ECO:0000313" key="2">
    <source>
        <dbReference type="Proteomes" id="UP000263377"/>
    </source>
</evidence>
<accession>A0A372ZLY6</accession>
<evidence type="ECO:0000313" key="1">
    <source>
        <dbReference type="EMBL" id="RGD56761.1"/>
    </source>
</evidence>
<comment type="caution">
    <text evidence="1">The sequence shown here is derived from an EMBL/GenBank/DDBJ whole genome shotgun (WGS) entry which is preliminary data.</text>
</comment>
<proteinExistence type="predicted"/>
<gene>
    <name evidence="1" type="ORF">DR950_02200</name>
</gene>
<dbReference type="AlphaFoldDB" id="A0A372ZLY6"/>
<reference evidence="1 2" key="1">
    <citation type="submission" date="2018-08" db="EMBL/GenBank/DDBJ databases">
        <title>Diversity &amp; Physiological Properties of Lignin-Decomposing Actinobacteria from Soil.</title>
        <authorList>
            <person name="Roh S.G."/>
            <person name="Kim S.B."/>
        </authorList>
    </citation>
    <scope>NUCLEOTIDE SEQUENCE [LARGE SCALE GENOMIC DNA]</scope>
    <source>
        <strain evidence="1 2">MMS17-GH009</strain>
    </source>
</reference>
<dbReference type="EMBL" id="QVIG01000001">
    <property type="protein sequence ID" value="RGD56761.1"/>
    <property type="molecule type" value="Genomic_DNA"/>
</dbReference>
<protein>
    <submittedName>
        <fullName evidence="1">Uncharacterized protein</fullName>
    </submittedName>
</protein>
<keyword evidence="2" id="KW-1185">Reference proteome</keyword>
<dbReference type="Proteomes" id="UP000263377">
    <property type="component" value="Unassembled WGS sequence"/>
</dbReference>
<dbReference type="RefSeq" id="WP_117485367.1">
    <property type="nucleotide sequence ID" value="NZ_QVIG01000001.1"/>
</dbReference>
<name>A0A372ZLY6_9ACTN</name>
<sequence length="114" mass="12516">MSAITTILLSPGGWADDDDVVAELNARLAPLSPDLPGRWSLRNISTEDHAWGGTKRPPHLFGGALNHLPFAEFARIAAQLPWSDPEQFQLLVMGDGEGRFRTLTLADLRAWPTD</sequence>